<dbReference type="Proteomes" id="UP000887574">
    <property type="component" value="Unplaced"/>
</dbReference>
<dbReference type="WBParaSite" id="jg6212">
    <property type="protein sequence ID" value="jg6212"/>
    <property type="gene ID" value="jg6212"/>
</dbReference>
<sequence length="153" mass="17151">MNSEKRKRTDITLEQKQAIIEAAKRESNQTKLARDFTMKWGFEVKRTAVQSILSNKEAFEAAVEEGVPMKRKKLTQANNPMLDEALIKWSKQARGENLPSVEKALTLAELMASLVSRRAKGEAGAVNMRSLLEWQQSVLKPCSRSSPQTTSST</sequence>
<dbReference type="Gene3D" id="1.10.10.60">
    <property type="entry name" value="Homeodomain-like"/>
    <property type="match status" value="1"/>
</dbReference>
<evidence type="ECO:0000313" key="1">
    <source>
        <dbReference type="Proteomes" id="UP000887574"/>
    </source>
</evidence>
<dbReference type="AlphaFoldDB" id="A0A915EGX2"/>
<name>A0A915EGX2_9BILA</name>
<evidence type="ECO:0000313" key="2">
    <source>
        <dbReference type="WBParaSite" id="jg6212"/>
    </source>
</evidence>
<keyword evidence="1" id="KW-1185">Reference proteome</keyword>
<protein>
    <submittedName>
        <fullName evidence="2">HTH CENPB-type domain-containing protein</fullName>
    </submittedName>
</protein>
<proteinExistence type="predicted"/>
<accession>A0A915EGX2</accession>
<organism evidence="1 2">
    <name type="scientific">Ditylenchus dipsaci</name>
    <dbReference type="NCBI Taxonomy" id="166011"/>
    <lineage>
        <taxon>Eukaryota</taxon>
        <taxon>Metazoa</taxon>
        <taxon>Ecdysozoa</taxon>
        <taxon>Nematoda</taxon>
        <taxon>Chromadorea</taxon>
        <taxon>Rhabditida</taxon>
        <taxon>Tylenchina</taxon>
        <taxon>Tylenchomorpha</taxon>
        <taxon>Sphaerularioidea</taxon>
        <taxon>Anguinidae</taxon>
        <taxon>Anguininae</taxon>
        <taxon>Ditylenchus</taxon>
    </lineage>
</organism>
<reference evidence="2" key="1">
    <citation type="submission" date="2022-11" db="UniProtKB">
        <authorList>
            <consortium name="WormBaseParasite"/>
        </authorList>
    </citation>
    <scope>IDENTIFICATION</scope>
</reference>